<name>A0A835M9K6_9MAGN</name>
<protein>
    <recommendedName>
        <fullName evidence="3">EF-hand domain-containing protein</fullName>
    </recommendedName>
</protein>
<sequence>VSILDLDALYLQSLSKALTEDELVYLRAQFMLLEPNKDGHISVVNFRMALMRSATDAMKESRALDILNVVRPLY</sequence>
<accession>A0A835M9K6</accession>
<proteinExistence type="predicted"/>
<dbReference type="SUPFAM" id="SSF47473">
    <property type="entry name" value="EF-hand"/>
    <property type="match status" value="1"/>
</dbReference>
<evidence type="ECO:0000313" key="1">
    <source>
        <dbReference type="EMBL" id="KAF9618849.1"/>
    </source>
</evidence>
<evidence type="ECO:0000313" key="2">
    <source>
        <dbReference type="Proteomes" id="UP000631114"/>
    </source>
</evidence>
<dbReference type="OrthoDB" id="1730893at2759"/>
<dbReference type="EMBL" id="JADFTS010000002">
    <property type="protein sequence ID" value="KAF9618849.1"/>
    <property type="molecule type" value="Genomic_DNA"/>
</dbReference>
<dbReference type="FunFam" id="1.10.238.10:FF:000085">
    <property type="entry name" value="CDPK-related kinase 1"/>
    <property type="match status" value="1"/>
</dbReference>
<reference evidence="1 2" key="1">
    <citation type="submission" date="2020-10" db="EMBL/GenBank/DDBJ databases">
        <title>The Coptis chinensis genome and diversification of protoberbering-type alkaloids.</title>
        <authorList>
            <person name="Wang B."/>
            <person name="Shu S."/>
            <person name="Song C."/>
            <person name="Liu Y."/>
        </authorList>
    </citation>
    <scope>NUCLEOTIDE SEQUENCE [LARGE SCALE GENOMIC DNA]</scope>
    <source>
        <strain evidence="1">HL-2020</strain>
        <tissue evidence="1">Leaf</tissue>
    </source>
</reference>
<gene>
    <name evidence="1" type="ORF">IFM89_002717</name>
</gene>
<dbReference type="Proteomes" id="UP000631114">
    <property type="component" value="Unassembled WGS sequence"/>
</dbReference>
<keyword evidence="2" id="KW-1185">Reference proteome</keyword>
<evidence type="ECO:0008006" key="3">
    <source>
        <dbReference type="Google" id="ProtNLM"/>
    </source>
</evidence>
<dbReference type="AlphaFoldDB" id="A0A835M9K6"/>
<feature type="non-terminal residue" evidence="1">
    <location>
        <position position="74"/>
    </location>
</feature>
<comment type="caution">
    <text evidence="1">The sequence shown here is derived from an EMBL/GenBank/DDBJ whole genome shotgun (WGS) entry which is preliminary data.</text>
</comment>
<organism evidence="1 2">
    <name type="scientific">Coptis chinensis</name>
    <dbReference type="NCBI Taxonomy" id="261450"/>
    <lineage>
        <taxon>Eukaryota</taxon>
        <taxon>Viridiplantae</taxon>
        <taxon>Streptophyta</taxon>
        <taxon>Embryophyta</taxon>
        <taxon>Tracheophyta</taxon>
        <taxon>Spermatophyta</taxon>
        <taxon>Magnoliopsida</taxon>
        <taxon>Ranunculales</taxon>
        <taxon>Ranunculaceae</taxon>
        <taxon>Coptidoideae</taxon>
        <taxon>Coptis</taxon>
    </lineage>
</organism>
<dbReference type="InterPro" id="IPR011992">
    <property type="entry name" value="EF-hand-dom_pair"/>
</dbReference>